<dbReference type="PIRSF" id="PIRSF015582">
    <property type="entry name" value="Cit_lyase_B"/>
    <property type="match status" value="1"/>
</dbReference>
<dbReference type="InterPro" id="IPR011206">
    <property type="entry name" value="Citrate_lyase_beta/mcl1/mcl2"/>
</dbReference>
<dbReference type="AlphaFoldDB" id="A0A5C6U842"/>
<feature type="domain" description="HpcH/HpaI aldolase/citrate lyase" evidence="7">
    <location>
        <begin position="10"/>
        <end position="229"/>
    </location>
</feature>
<dbReference type="GO" id="GO:0006107">
    <property type="term" value="P:oxaloacetate metabolic process"/>
    <property type="evidence" value="ECO:0007669"/>
    <property type="project" value="TreeGrafter"/>
</dbReference>
<evidence type="ECO:0000256" key="3">
    <source>
        <dbReference type="ARBA" id="ARBA00022723"/>
    </source>
</evidence>
<dbReference type="RefSeq" id="WP_147123147.1">
    <property type="nucleotide sequence ID" value="NZ_VOPY01000002.1"/>
</dbReference>
<gene>
    <name evidence="8" type="ORF">FSZ31_09755</name>
</gene>
<protein>
    <submittedName>
        <fullName evidence="8">CoA ester lyase</fullName>
    </submittedName>
</protein>
<keyword evidence="3 6" id="KW-0479">Metal-binding</keyword>
<name>A0A5C6U842_9SPHN</name>
<reference evidence="8 9" key="1">
    <citation type="submission" date="2019-08" db="EMBL/GenBank/DDBJ databases">
        <title>Sphingorhabdus soil sp. nov., isolated from arctic soil.</title>
        <authorList>
            <person name="Liu Y."/>
        </authorList>
    </citation>
    <scope>NUCLEOTIDE SEQUENCE [LARGE SCALE GENOMIC DNA]</scope>
    <source>
        <strain evidence="8 9">D-2Q-5-6</strain>
    </source>
</reference>
<dbReference type="PANTHER" id="PTHR32308">
    <property type="entry name" value="LYASE BETA SUBUNIT, PUTATIVE (AFU_ORTHOLOGUE AFUA_4G13030)-RELATED"/>
    <property type="match status" value="1"/>
</dbReference>
<keyword evidence="8" id="KW-0456">Lyase</keyword>
<dbReference type="OrthoDB" id="9800547at2"/>
<evidence type="ECO:0000256" key="1">
    <source>
        <dbReference type="ARBA" id="ARBA00001946"/>
    </source>
</evidence>
<feature type="binding site" evidence="5">
    <location>
        <position position="73"/>
    </location>
    <ligand>
        <name>substrate</name>
    </ligand>
</feature>
<dbReference type="SUPFAM" id="SSF51621">
    <property type="entry name" value="Phosphoenolpyruvate/pyruvate domain"/>
    <property type="match status" value="1"/>
</dbReference>
<evidence type="ECO:0000256" key="2">
    <source>
        <dbReference type="ARBA" id="ARBA00005568"/>
    </source>
</evidence>
<dbReference type="GO" id="GO:0000287">
    <property type="term" value="F:magnesium ion binding"/>
    <property type="evidence" value="ECO:0007669"/>
    <property type="project" value="TreeGrafter"/>
</dbReference>
<evidence type="ECO:0000313" key="8">
    <source>
        <dbReference type="EMBL" id="TXC69193.1"/>
    </source>
</evidence>
<evidence type="ECO:0000259" key="7">
    <source>
        <dbReference type="Pfam" id="PF03328"/>
    </source>
</evidence>
<accession>A0A5C6U842</accession>
<dbReference type="EMBL" id="VOPY01000002">
    <property type="protein sequence ID" value="TXC69193.1"/>
    <property type="molecule type" value="Genomic_DNA"/>
</dbReference>
<dbReference type="GO" id="GO:0016829">
    <property type="term" value="F:lyase activity"/>
    <property type="evidence" value="ECO:0007669"/>
    <property type="project" value="UniProtKB-KW"/>
</dbReference>
<dbReference type="Pfam" id="PF03328">
    <property type="entry name" value="HpcH_HpaI"/>
    <property type="match status" value="1"/>
</dbReference>
<dbReference type="PANTHER" id="PTHR32308:SF0">
    <property type="entry name" value="HPCH_HPAI ALDOLASE_CITRATE LYASE DOMAIN-CONTAINING PROTEIN"/>
    <property type="match status" value="1"/>
</dbReference>
<dbReference type="InterPro" id="IPR015813">
    <property type="entry name" value="Pyrv/PenolPyrv_kinase-like_dom"/>
</dbReference>
<dbReference type="InterPro" id="IPR005000">
    <property type="entry name" value="Aldolase/citrate-lyase_domain"/>
</dbReference>
<feature type="binding site" evidence="5">
    <location>
        <position position="128"/>
    </location>
    <ligand>
        <name>substrate</name>
    </ligand>
</feature>
<keyword evidence="4 6" id="KW-0460">Magnesium</keyword>
<evidence type="ECO:0000256" key="4">
    <source>
        <dbReference type="ARBA" id="ARBA00022842"/>
    </source>
</evidence>
<evidence type="ECO:0000256" key="6">
    <source>
        <dbReference type="PIRSR" id="PIRSR015582-2"/>
    </source>
</evidence>
<feature type="binding site" evidence="6">
    <location>
        <position position="128"/>
    </location>
    <ligand>
        <name>Mg(2+)</name>
        <dbReference type="ChEBI" id="CHEBI:18420"/>
    </ligand>
</feature>
<comment type="caution">
    <text evidence="8">The sequence shown here is derived from an EMBL/GenBank/DDBJ whole genome shotgun (WGS) entry which is preliminary data.</text>
</comment>
<organism evidence="8 9">
    <name type="scientific">Flavisphingopyxis soli</name>
    <dbReference type="NCBI Taxonomy" id="2601267"/>
    <lineage>
        <taxon>Bacteria</taxon>
        <taxon>Pseudomonadati</taxon>
        <taxon>Pseudomonadota</taxon>
        <taxon>Alphaproteobacteria</taxon>
        <taxon>Sphingomonadales</taxon>
        <taxon>Sphingopyxidaceae</taxon>
        <taxon>Flavisphingopyxis</taxon>
    </lineage>
</organism>
<evidence type="ECO:0000256" key="5">
    <source>
        <dbReference type="PIRSR" id="PIRSR015582-1"/>
    </source>
</evidence>
<feature type="binding site" evidence="6">
    <location>
        <position position="156"/>
    </location>
    <ligand>
        <name>Mg(2+)</name>
        <dbReference type="ChEBI" id="CHEBI:18420"/>
    </ligand>
</feature>
<sequence length="293" mass="30672">MASTRRPEPRSWLFIPGDSAKKLGKADDCGADAVIIDLEDSVAAAARPAARALTADFLTQRPSGVRASQLWVRINPLDGDDWKVDLAAVVGARPDGYMLPKCAGPADVATLAEALGDTPGAILPVATETPAAVFALGDYAGDADPRLAGLTWGAEDLGAAIGASGNRWPDGRFHETFRMVRSLTLLAAHAAGVQAIDTLYADFRDSDGLRADSERSAIEGFTGRLAIHPAQVAVINAAYLPSPASIDAARRIVEAFAAQPDAGTIGLDGKMIDRPHLVQAERLIARAEAFAGR</sequence>
<evidence type="ECO:0000313" key="9">
    <source>
        <dbReference type="Proteomes" id="UP000321129"/>
    </source>
</evidence>
<comment type="similarity">
    <text evidence="2">Belongs to the HpcH/HpaI aldolase family.</text>
</comment>
<dbReference type="Gene3D" id="3.20.20.60">
    <property type="entry name" value="Phosphoenolpyruvate-binding domains"/>
    <property type="match status" value="1"/>
</dbReference>
<dbReference type="Proteomes" id="UP000321129">
    <property type="component" value="Unassembled WGS sequence"/>
</dbReference>
<comment type="cofactor">
    <cofactor evidence="1">
        <name>Mg(2+)</name>
        <dbReference type="ChEBI" id="CHEBI:18420"/>
    </cofactor>
</comment>
<proteinExistence type="inferred from homology"/>
<keyword evidence="9" id="KW-1185">Reference proteome</keyword>
<dbReference type="InterPro" id="IPR040442">
    <property type="entry name" value="Pyrv_kinase-like_dom_sf"/>
</dbReference>